<reference evidence="3" key="2">
    <citation type="submission" date="2013-07" db="EMBL/GenBank/DDBJ databases">
        <authorList>
            <person name="Morais-Silva F.O."/>
            <person name="Rezende A.M."/>
            <person name="Pimentel C."/>
            <person name="Resende D.M."/>
            <person name="Santos C.I."/>
            <person name="Clemente C."/>
            <person name="de Oliveira L.M."/>
            <person name="da Silva S.M."/>
            <person name="Costa D.A."/>
            <person name="Varela-Raposo A."/>
            <person name="Horacio E.C.A."/>
            <person name="Matos M."/>
            <person name="Flores O."/>
            <person name="Ruiz J.C."/>
            <person name="Rodrigues-Pousada C."/>
        </authorList>
    </citation>
    <scope>NUCLEOTIDE SEQUENCE [LARGE SCALE GENOMIC DNA]</scope>
    <source>
        <strain evidence="3">ATCC 19364 / DSM 1382 / NCIMB 9332 / VKM B-1759</strain>
    </source>
</reference>
<dbReference type="InterPro" id="IPR038740">
    <property type="entry name" value="BioF2-like_GNAT_dom"/>
</dbReference>
<gene>
    <name evidence="2" type="ORF">DGI_1964</name>
</gene>
<dbReference type="RefSeq" id="WP_021760632.1">
    <property type="nucleotide sequence ID" value="NC_022444.1"/>
</dbReference>
<dbReference type="AlphaFoldDB" id="T2GC94"/>
<reference evidence="2 3" key="1">
    <citation type="journal article" date="2013" name="J. Bacteriol.">
        <title>Roles of HynAB and Ech, the only two hydrogenases found in the model sulfate reducer Desulfovibrio gigas.</title>
        <authorList>
            <person name="Morais-Silva F.O."/>
            <person name="Santos C.I."/>
            <person name="Rodrigues R."/>
            <person name="Pereira I.A."/>
            <person name="Rodrigues-Pousada C."/>
        </authorList>
    </citation>
    <scope>NUCLEOTIDE SEQUENCE [LARGE SCALE GENOMIC DNA]</scope>
    <source>
        <strain evidence="3">ATCC 19364 / DSM 1382 / NCIMB 9332 / VKM B-1759</strain>
    </source>
</reference>
<dbReference type="InterPro" id="IPR016181">
    <property type="entry name" value="Acyl_CoA_acyltransferase"/>
</dbReference>
<evidence type="ECO:0000313" key="2">
    <source>
        <dbReference type="EMBL" id="AGW13741.1"/>
    </source>
</evidence>
<dbReference type="EMBL" id="CP006585">
    <property type="protein sequence ID" value="AGW13741.1"/>
    <property type="molecule type" value="Genomic_DNA"/>
</dbReference>
<name>T2GC94_MEGG1</name>
<sequence length="371" mass="41961">MSKDAPPVIRQLESFEDARPLAAAWDALVARAGGHIFMTYDWLRCWWEHFGAEDSLRLLVLESAEGDLLGFAPWYVTRRRHVGMHLRTLCLVGDHDAGGDFLGMILQPGQERLARLCMEHLWQQGDWDLLEYGNAAAGDLPLTHLRHWLFANDVPFHLHHCHICPVLTVRPATVETFRAMPDVVYKKIILKDRDRFAKKHGMRMHRADAESLPADLARFFELHAARWDALGQTSSFAEPRRRSFFEHTAATCMALGRLRLFGMLVDGQMEAMEFGLAFAGKQYFLQSGRSEAGSKVKAGNMLQMEIIEASLGEIEEFHFLWGDEPYKYQTGAVPRMTITLQAARTARGRLALAAAQCRTAAKALARCLLSR</sequence>
<evidence type="ECO:0000259" key="1">
    <source>
        <dbReference type="Pfam" id="PF13480"/>
    </source>
</evidence>
<protein>
    <recommendedName>
        <fullName evidence="1">BioF2-like acetyltransferase domain-containing protein</fullName>
    </recommendedName>
</protein>
<dbReference type="STRING" id="1121448.DGI_1964"/>
<dbReference type="eggNOG" id="COG5653">
    <property type="taxonomic scope" value="Bacteria"/>
</dbReference>
<dbReference type="Gene3D" id="3.40.630.30">
    <property type="match status" value="1"/>
</dbReference>
<keyword evidence="3" id="KW-1185">Reference proteome</keyword>
<dbReference type="KEGG" id="dgg:DGI_1964"/>
<proteinExistence type="predicted"/>
<accession>T2GC94</accession>
<dbReference type="Proteomes" id="UP000016587">
    <property type="component" value="Chromosome"/>
</dbReference>
<dbReference type="PATRIC" id="fig|1121448.10.peg.1922"/>
<dbReference type="SUPFAM" id="SSF55729">
    <property type="entry name" value="Acyl-CoA N-acyltransferases (Nat)"/>
    <property type="match status" value="1"/>
</dbReference>
<dbReference type="OrthoDB" id="9808976at2"/>
<dbReference type="Pfam" id="PF13480">
    <property type="entry name" value="Acetyltransf_6"/>
    <property type="match status" value="1"/>
</dbReference>
<evidence type="ECO:0000313" key="3">
    <source>
        <dbReference type="Proteomes" id="UP000016587"/>
    </source>
</evidence>
<feature type="domain" description="BioF2-like acetyltransferase" evidence="1">
    <location>
        <begin position="189"/>
        <end position="327"/>
    </location>
</feature>
<organism evidence="2 3">
    <name type="scientific">Megalodesulfovibrio gigas (strain ATCC 19364 / DSM 1382 / NCIMB 9332 / VKM B-1759)</name>
    <name type="common">Desulfovibrio gigas</name>
    <dbReference type="NCBI Taxonomy" id="1121448"/>
    <lineage>
        <taxon>Bacteria</taxon>
        <taxon>Pseudomonadati</taxon>
        <taxon>Thermodesulfobacteriota</taxon>
        <taxon>Desulfovibrionia</taxon>
        <taxon>Desulfovibrionales</taxon>
        <taxon>Desulfovibrionaceae</taxon>
        <taxon>Megalodesulfovibrio</taxon>
    </lineage>
</organism>
<dbReference type="HOGENOM" id="CLU_046277_1_0_7"/>